<dbReference type="AlphaFoldDB" id="G7YMH0"/>
<keyword evidence="1" id="KW-0175">Coiled coil</keyword>
<feature type="compositionally biased region" description="Polar residues" evidence="2">
    <location>
        <begin position="75"/>
        <end position="84"/>
    </location>
</feature>
<accession>G7YMH0</accession>
<gene>
    <name evidence="3" type="ORF">CLF_112414</name>
</gene>
<feature type="coiled-coil region" evidence="1">
    <location>
        <begin position="231"/>
        <end position="322"/>
    </location>
</feature>
<sequence length="340" mass="39723">MLCKQCGSTSDCLVGTSDGCDLGVKLRQKMPNFRPSGPNTKVNRESWYSRESTECVQKSSSSEESLEQMKPRPNYRSSLQTENTLMKGDNSRLHEKPPQGNSAREMRRRRHELPKQQTDKHEDLVSALARIEELQEQLEATYRKYLATQRELSMANTELVTSQRSNAEVVAKLEERIERLTRQWESVQNKSIKQTAAEIREIERTESEGLHESVRELRNEVGWLKYLSTTLQETCNSLKQELADRQDAEAELSQARAEINRLQKELTVYRKIRANYKTDSGLDDSSCEFVLQDDQNKYRRRVRKLKVENRRLHRLVEQLRLHLSRADSTYHSDYYFVTGF</sequence>
<evidence type="ECO:0000313" key="4">
    <source>
        <dbReference type="Proteomes" id="UP000008909"/>
    </source>
</evidence>
<reference evidence="3" key="1">
    <citation type="journal article" date="2011" name="Genome Biol.">
        <title>The draft genome of the carcinogenic human liver fluke Clonorchis sinensis.</title>
        <authorList>
            <person name="Wang X."/>
            <person name="Chen W."/>
            <person name="Huang Y."/>
            <person name="Sun J."/>
            <person name="Men J."/>
            <person name="Liu H."/>
            <person name="Luo F."/>
            <person name="Guo L."/>
            <person name="Lv X."/>
            <person name="Deng C."/>
            <person name="Zhou C."/>
            <person name="Fan Y."/>
            <person name="Li X."/>
            <person name="Huang L."/>
            <person name="Hu Y."/>
            <person name="Liang C."/>
            <person name="Hu X."/>
            <person name="Xu J."/>
            <person name="Yu X."/>
        </authorList>
    </citation>
    <scope>NUCLEOTIDE SEQUENCE [LARGE SCALE GENOMIC DNA]</scope>
    <source>
        <strain evidence="3">Henan</strain>
    </source>
</reference>
<name>G7YMH0_CLOSI</name>
<keyword evidence="4" id="KW-1185">Reference proteome</keyword>
<proteinExistence type="predicted"/>
<feature type="compositionally biased region" description="Basic and acidic residues" evidence="2">
    <location>
        <begin position="42"/>
        <end position="53"/>
    </location>
</feature>
<dbReference type="EMBL" id="DF143753">
    <property type="protein sequence ID" value="GAA54151.1"/>
    <property type="molecule type" value="Genomic_DNA"/>
</dbReference>
<reference key="2">
    <citation type="submission" date="2011-10" db="EMBL/GenBank/DDBJ databases">
        <title>The genome and transcriptome sequence of Clonorchis sinensis provide insights into the carcinogenic liver fluke.</title>
        <authorList>
            <person name="Wang X."/>
            <person name="Huang Y."/>
            <person name="Chen W."/>
            <person name="Liu H."/>
            <person name="Guo L."/>
            <person name="Chen Y."/>
            <person name="Luo F."/>
            <person name="Zhou W."/>
            <person name="Sun J."/>
            <person name="Mao Q."/>
            <person name="Liang P."/>
            <person name="Zhou C."/>
            <person name="Tian Y."/>
            <person name="Men J."/>
            <person name="Lv X."/>
            <person name="Huang L."/>
            <person name="Zhou J."/>
            <person name="Hu Y."/>
            <person name="Li R."/>
            <person name="Zhang F."/>
            <person name="Lei H."/>
            <person name="Li X."/>
            <person name="Hu X."/>
            <person name="Liang C."/>
            <person name="Xu J."/>
            <person name="Wu Z."/>
            <person name="Yu X."/>
        </authorList>
    </citation>
    <scope>NUCLEOTIDE SEQUENCE</scope>
    <source>
        <strain>Henan</strain>
    </source>
</reference>
<organism evidence="3 4">
    <name type="scientific">Clonorchis sinensis</name>
    <name type="common">Chinese liver fluke</name>
    <dbReference type="NCBI Taxonomy" id="79923"/>
    <lineage>
        <taxon>Eukaryota</taxon>
        <taxon>Metazoa</taxon>
        <taxon>Spiralia</taxon>
        <taxon>Lophotrochozoa</taxon>
        <taxon>Platyhelminthes</taxon>
        <taxon>Trematoda</taxon>
        <taxon>Digenea</taxon>
        <taxon>Opisthorchiida</taxon>
        <taxon>Opisthorchiata</taxon>
        <taxon>Opisthorchiidae</taxon>
        <taxon>Clonorchis</taxon>
    </lineage>
</organism>
<feature type="coiled-coil region" evidence="1">
    <location>
        <begin position="121"/>
        <end position="190"/>
    </location>
</feature>
<evidence type="ECO:0000313" key="3">
    <source>
        <dbReference type="EMBL" id="GAA54151.1"/>
    </source>
</evidence>
<feature type="region of interest" description="Disordered" evidence="2">
    <location>
        <begin position="29"/>
        <end position="121"/>
    </location>
</feature>
<dbReference type="Proteomes" id="UP000008909">
    <property type="component" value="Unassembled WGS sequence"/>
</dbReference>
<evidence type="ECO:0000256" key="2">
    <source>
        <dbReference type="SAM" id="MobiDB-lite"/>
    </source>
</evidence>
<evidence type="ECO:0000256" key="1">
    <source>
        <dbReference type="SAM" id="Coils"/>
    </source>
</evidence>
<protein>
    <submittedName>
        <fullName evidence="3">Uncharacterized protein</fullName>
    </submittedName>
</protein>